<accession>A0AC35TM14</accession>
<evidence type="ECO:0000313" key="2">
    <source>
        <dbReference type="WBParaSite" id="RSKR_0000193600.1"/>
    </source>
</evidence>
<evidence type="ECO:0000313" key="1">
    <source>
        <dbReference type="Proteomes" id="UP000095286"/>
    </source>
</evidence>
<sequence length="667" mass="75157">MRYWSCILLLIVCYANFSVSEIEATIQLATHTSGTSTESEIHVRVIKNEWNHVSIPYLIAVWLILASVAKVLFLRSKRITDIFPDSSLLIIVGLVAGLILKLFKLEVALSSSVFFLYLLPPIIFDAGYCMPNRALFDNLDSVMVFAVCGTISNTIALTCSLHLCSYFNIFTVEFTIIEISMFSALISAVDPVAVISVFQDIHVNEFLFINVFGEALFNDGISLVIYQLFQQFETIGMNKLNVYDYTLSAFSFPFIALGGILLGIIFALATAWITKYTEKATTLQPIFIFTGPYLSYLTAEWLGMSSLLAIAACGIVVKQYVKGNISQSVESVVHFVNKVLALNTEAVVFMFLGLSTFSSGLKWDTWFVVLTIAFCTVYRIVGVVVQCAILNKFRAKKFTFTDQVILSYGGLRGAIAYGMILSMPNSIKAKSVFMTATIAMIFFTVFIQGCTIKPLLLWLKVERSDDKPIILLETVYSKCLDYVTTGIEDIVDQRGKNRVRDMYERLNASVLKPIFMKDVSRNSYDGSKIVRAYNKINYTEALELCKTQIIFENALKNSKTSSRSKRLTSSRVKYFDSNIQEISSPLKETNRTHINEDNISEIVYELFSKLLERKLDEINLKEISLKENDIQQDVNADYLLENWIKQRKNDISADKDNDADLASPFSS</sequence>
<proteinExistence type="predicted"/>
<dbReference type="Proteomes" id="UP000095286">
    <property type="component" value="Unplaced"/>
</dbReference>
<dbReference type="WBParaSite" id="RSKR_0000193600.1">
    <property type="protein sequence ID" value="RSKR_0000193600.1"/>
    <property type="gene ID" value="RSKR_0000193600"/>
</dbReference>
<name>A0AC35TM14_9BILA</name>
<organism evidence="1 2">
    <name type="scientific">Rhabditophanes sp. KR3021</name>
    <dbReference type="NCBI Taxonomy" id="114890"/>
    <lineage>
        <taxon>Eukaryota</taxon>
        <taxon>Metazoa</taxon>
        <taxon>Ecdysozoa</taxon>
        <taxon>Nematoda</taxon>
        <taxon>Chromadorea</taxon>
        <taxon>Rhabditida</taxon>
        <taxon>Tylenchina</taxon>
        <taxon>Panagrolaimomorpha</taxon>
        <taxon>Strongyloidoidea</taxon>
        <taxon>Alloionematidae</taxon>
        <taxon>Rhabditophanes</taxon>
    </lineage>
</organism>
<protein>
    <submittedName>
        <fullName evidence="2">Sodium/hydrogen exchanger</fullName>
    </submittedName>
</protein>
<reference evidence="2" key="1">
    <citation type="submission" date="2016-11" db="UniProtKB">
        <authorList>
            <consortium name="WormBaseParasite"/>
        </authorList>
    </citation>
    <scope>IDENTIFICATION</scope>
    <source>
        <strain evidence="2">KR3021</strain>
    </source>
</reference>